<evidence type="ECO:0000256" key="5">
    <source>
        <dbReference type="ARBA" id="ARBA00023136"/>
    </source>
</evidence>
<dbReference type="OrthoDB" id="528320at2"/>
<feature type="transmembrane region" description="Helical" evidence="6">
    <location>
        <begin position="313"/>
        <end position="331"/>
    </location>
</feature>
<feature type="transmembrane region" description="Helical" evidence="6">
    <location>
        <begin position="283"/>
        <end position="301"/>
    </location>
</feature>
<feature type="transmembrane region" description="Helical" evidence="6">
    <location>
        <begin position="52"/>
        <end position="69"/>
    </location>
</feature>
<evidence type="ECO:0000313" key="8">
    <source>
        <dbReference type="EMBL" id="RQX03868.1"/>
    </source>
</evidence>
<gene>
    <name evidence="8" type="ORF">DLJ59_11180</name>
</gene>
<dbReference type="InterPro" id="IPR051598">
    <property type="entry name" value="TSUP/Inactive_protease-like"/>
</dbReference>
<dbReference type="GO" id="GO:0005886">
    <property type="term" value="C:plasma membrane"/>
    <property type="evidence" value="ECO:0007669"/>
    <property type="project" value="UniProtKB-SubCell"/>
</dbReference>
<protein>
    <recommendedName>
        <fullName evidence="6">Probable membrane transporter protein</fullName>
    </recommendedName>
</protein>
<dbReference type="PANTHER" id="PTHR43701:SF2">
    <property type="entry name" value="MEMBRANE TRANSPORTER PROTEIN YJNA-RELATED"/>
    <property type="match status" value="1"/>
</dbReference>
<proteinExistence type="inferred from homology"/>
<keyword evidence="9" id="KW-1185">Reference proteome</keyword>
<evidence type="ECO:0000256" key="3">
    <source>
        <dbReference type="ARBA" id="ARBA00022692"/>
    </source>
</evidence>
<dbReference type="Proteomes" id="UP000282312">
    <property type="component" value="Unassembled WGS sequence"/>
</dbReference>
<keyword evidence="5 6" id="KW-0472">Membrane</keyword>
<evidence type="ECO:0000313" key="9">
    <source>
        <dbReference type="Proteomes" id="UP000282312"/>
    </source>
</evidence>
<keyword evidence="4 6" id="KW-1133">Transmembrane helix</keyword>
<comment type="similarity">
    <text evidence="2 6">Belongs to the 4-toluene sulfonate uptake permease (TSUP) (TC 2.A.102) family.</text>
</comment>
<keyword evidence="6" id="KW-1003">Cell membrane</keyword>
<dbReference type="AlphaFoldDB" id="A0A3N9WSM9"/>
<keyword evidence="3 6" id="KW-0812">Transmembrane</keyword>
<feature type="transmembrane region" description="Helical" evidence="6">
    <location>
        <begin position="99"/>
        <end position="118"/>
    </location>
</feature>
<feature type="transmembrane region" description="Helical" evidence="6">
    <location>
        <begin position="253"/>
        <end position="271"/>
    </location>
</feature>
<sequence>MGCRVHRRRPDFRRGHQHLRHGHAAGQVALQPGRQLRPGHHRRATARRHTDGGPVVTGLVLTVAGAVLIGVSLGLLGGGGSILAVPLLVYVADLPAKEAIATSLLVVGATSAVAVLPHARAHRVRWRTGLIFGVAGMTGAYAGGRLAELVPASVLLTAFALMMLATAVAMIRGRRSGEVKPVPHELPVLKVILEGVVVGMVTGLVGAGGGFLVVPALALLGGLPMPVAVGTSLVVIAMKSFAGLAGYLSSVSINWGLAAAVTAAAVAGSLLGGRLVGRIPEDVLRKAFGWFVVVMGVFVLVQQAPTGLRSNPLLWALAGLAAAAVVATMLVRRGKRAGRHAERGVLVTGRR</sequence>
<dbReference type="Pfam" id="PF01925">
    <property type="entry name" value="TauE"/>
    <property type="match status" value="1"/>
</dbReference>
<evidence type="ECO:0000256" key="1">
    <source>
        <dbReference type="ARBA" id="ARBA00004141"/>
    </source>
</evidence>
<evidence type="ECO:0000256" key="6">
    <source>
        <dbReference type="RuleBase" id="RU363041"/>
    </source>
</evidence>
<feature type="compositionally biased region" description="Basic residues" evidence="7">
    <location>
        <begin position="1"/>
        <end position="23"/>
    </location>
</feature>
<evidence type="ECO:0000256" key="2">
    <source>
        <dbReference type="ARBA" id="ARBA00009142"/>
    </source>
</evidence>
<evidence type="ECO:0000256" key="7">
    <source>
        <dbReference type="SAM" id="MobiDB-lite"/>
    </source>
</evidence>
<organism evidence="8 9">
    <name type="scientific">Micromonospora inaquosa</name>
    <dbReference type="NCBI Taxonomy" id="2203716"/>
    <lineage>
        <taxon>Bacteria</taxon>
        <taxon>Bacillati</taxon>
        <taxon>Actinomycetota</taxon>
        <taxon>Actinomycetes</taxon>
        <taxon>Micromonosporales</taxon>
        <taxon>Micromonosporaceae</taxon>
        <taxon>Micromonospora</taxon>
    </lineage>
</organism>
<reference evidence="8 9" key="1">
    <citation type="submission" date="2018-05" db="EMBL/GenBank/DDBJ databases">
        <title>Micromonospora from Atacama Desert.</title>
        <authorList>
            <person name="Carro L."/>
            <person name="Goodfellow M."/>
            <person name="Klenk H.-P."/>
        </authorList>
    </citation>
    <scope>NUCLEOTIDE SEQUENCE [LARGE SCALE GENOMIC DNA]</scope>
    <source>
        <strain evidence="8 9">LB39</strain>
    </source>
</reference>
<feature type="transmembrane region" description="Helical" evidence="6">
    <location>
        <begin position="191"/>
        <end position="220"/>
    </location>
</feature>
<dbReference type="PANTHER" id="PTHR43701">
    <property type="entry name" value="MEMBRANE TRANSPORTER PROTEIN MJ0441-RELATED"/>
    <property type="match status" value="1"/>
</dbReference>
<name>A0A3N9WSM9_9ACTN</name>
<feature type="region of interest" description="Disordered" evidence="7">
    <location>
        <begin position="1"/>
        <end position="25"/>
    </location>
</feature>
<comment type="subcellular location">
    <subcellularLocation>
        <location evidence="6">Cell membrane</location>
        <topology evidence="6">Multi-pass membrane protein</topology>
    </subcellularLocation>
    <subcellularLocation>
        <location evidence="1">Membrane</location>
        <topology evidence="1">Multi-pass membrane protein</topology>
    </subcellularLocation>
</comment>
<comment type="caution">
    <text evidence="8">The sequence shown here is derived from an EMBL/GenBank/DDBJ whole genome shotgun (WGS) entry which is preliminary data.</text>
</comment>
<feature type="transmembrane region" description="Helical" evidence="6">
    <location>
        <begin position="227"/>
        <end position="247"/>
    </location>
</feature>
<evidence type="ECO:0000256" key="4">
    <source>
        <dbReference type="ARBA" id="ARBA00022989"/>
    </source>
</evidence>
<feature type="transmembrane region" description="Helical" evidence="6">
    <location>
        <begin position="149"/>
        <end position="171"/>
    </location>
</feature>
<dbReference type="InterPro" id="IPR002781">
    <property type="entry name" value="TM_pro_TauE-like"/>
</dbReference>
<dbReference type="EMBL" id="QGSZ01000182">
    <property type="protein sequence ID" value="RQX03868.1"/>
    <property type="molecule type" value="Genomic_DNA"/>
</dbReference>
<accession>A0A3N9WSM9</accession>